<dbReference type="EMBL" id="CP002583">
    <property type="protein sequence ID" value="ADZ92169.1"/>
    <property type="molecule type" value="Genomic_DNA"/>
</dbReference>
<gene>
    <name evidence="1" type="ordered locus">Marme_2948</name>
</gene>
<keyword evidence="2" id="KW-1185">Reference proteome</keyword>
<dbReference type="STRING" id="717774.Marme_2948"/>
<dbReference type="Gene3D" id="3.30.450.40">
    <property type="match status" value="1"/>
</dbReference>
<dbReference type="RefSeq" id="WP_013662072.1">
    <property type="nucleotide sequence ID" value="NC_015276.1"/>
</dbReference>
<accession>F2K0S7</accession>
<dbReference type="AlphaFoldDB" id="F2K0S7"/>
<dbReference type="PANTHER" id="PTHR38765">
    <property type="entry name" value="DUF484 DOMAIN-CONTAINING PROTEIN"/>
    <property type="match status" value="1"/>
</dbReference>
<organism evidence="1 2">
    <name type="scientific">Marinomonas mediterranea (strain ATCC 700492 / JCM 21426 / NBRC 103028 / MMB-1)</name>
    <dbReference type="NCBI Taxonomy" id="717774"/>
    <lineage>
        <taxon>Bacteria</taxon>
        <taxon>Pseudomonadati</taxon>
        <taxon>Pseudomonadota</taxon>
        <taxon>Gammaproteobacteria</taxon>
        <taxon>Oceanospirillales</taxon>
        <taxon>Oceanospirillaceae</taxon>
        <taxon>Marinomonas</taxon>
    </lineage>
</organism>
<dbReference type="PATRIC" id="fig|717774.3.peg.3036"/>
<dbReference type="InterPro" id="IPR029016">
    <property type="entry name" value="GAF-like_dom_sf"/>
</dbReference>
<dbReference type="OrthoDB" id="8525200at2"/>
<protein>
    <recommendedName>
        <fullName evidence="3">Phytochrome sensor protein</fullName>
    </recommendedName>
</protein>
<dbReference type="HOGENOM" id="CLU_073320_1_1_6"/>
<sequence length="221" mass="24833">MKDEDVVEYLKNTPDFFVRNANLLESMTVPHPVHGGAISLLERQVQLLRQTSESHRSQFDVLVNVARENEATMKKSRRVVVNGLGCESLDDFAAMIDDVIREEFDIPLRSLILFSDTEINSSVRTATWDEAGELLKEMLSKGGCYCGVLSIEESKFLFPAHSDEVMSSAVLPLISRENGQIHYHGVLALGSRRLNDFDKEKGALFLDYLSDLLSAILMRLL</sequence>
<dbReference type="Pfam" id="PF04340">
    <property type="entry name" value="DUF484"/>
    <property type="match status" value="1"/>
</dbReference>
<dbReference type="Proteomes" id="UP000001062">
    <property type="component" value="Chromosome"/>
</dbReference>
<dbReference type="KEGG" id="mme:Marme_2948"/>
<evidence type="ECO:0000313" key="1">
    <source>
        <dbReference type="EMBL" id="ADZ92169.1"/>
    </source>
</evidence>
<dbReference type="eggNOG" id="COG3159">
    <property type="taxonomic scope" value="Bacteria"/>
</dbReference>
<reference evidence="1 2" key="1">
    <citation type="journal article" date="2012" name="Stand. Genomic Sci.">
        <title>Complete genome sequence of the melanogenic marine bacterium Marinomonas mediterranea type strain (MMB-1(T)).</title>
        <authorList>
            <person name="Lucas-Elio P."/>
            <person name="Goodwin L."/>
            <person name="Woyke T."/>
            <person name="Pitluck S."/>
            <person name="Nolan M."/>
            <person name="Kyrpides N.C."/>
            <person name="Detter J.C."/>
            <person name="Copeland A."/>
            <person name="Teshima H."/>
            <person name="Bruce D."/>
            <person name="Detter C."/>
            <person name="Tapia R."/>
            <person name="Han S."/>
            <person name="Land M.L."/>
            <person name="Ivanova N."/>
            <person name="Mikhailova N."/>
            <person name="Johnston A.W."/>
            <person name="Sanchez-Amat A."/>
        </authorList>
    </citation>
    <scope>NUCLEOTIDE SEQUENCE [LARGE SCALE GENOMIC DNA]</scope>
    <source>
        <strain evidence="2">ATCC 700492 / JCM 21426 / NBRC 103028 / MMB-1</strain>
    </source>
</reference>
<proteinExistence type="predicted"/>
<evidence type="ECO:0000313" key="2">
    <source>
        <dbReference type="Proteomes" id="UP000001062"/>
    </source>
</evidence>
<dbReference type="PANTHER" id="PTHR38765:SF1">
    <property type="entry name" value="DUF484 DOMAIN-CONTAINING PROTEIN"/>
    <property type="match status" value="1"/>
</dbReference>
<evidence type="ECO:0008006" key="3">
    <source>
        <dbReference type="Google" id="ProtNLM"/>
    </source>
</evidence>
<dbReference type="InterPro" id="IPR007435">
    <property type="entry name" value="DUF484"/>
</dbReference>
<name>F2K0S7_MARM1</name>